<keyword evidence="6" id="KW-0175">Coiled coil</keyword>
<evidence type="ECO:0000256" key="5">
    <source>
        <dbReference type="ARBA" id="ARBA00023136"/>
    </source>
</evidence>
<feature type="chain" id="PRO_5039472286" description="Flagellar protein" evidence="8">
    <location>
        <begin position="25"/>
        <end position="205"/>
    </location>
</feature>
<reference evidence="9 10" key="1">
    <citation type="submission" date="2017-07" db="EMBL/GenBank/DDBJ databases">
        <title>Fictibacillus sp. nov. GDSW-R2A3 Genome sequencing and assembly.</title>
        <authorList>
            <person name="Mayilraj S."/>
        </authorList>
    </citation>
    <scope>NUCLEOTIDE SEQUENCE [LARGE SCALE GENOMIC DNA]</scope>
    <source>
        <strain evidence="9 10">GDSW-R2A3</strain>
    </source>
</reference>
<keyword evidence="3 7" id="KW-0812">Transmembrane</keyword>
<dbReference type="RefSeq" id="WP_094250806.1">
    <property type="nucleotide sequence ID" value="NZ_JBHLXL010000001.1"/>
</dbReference>
<protein>
    <recommendedName>
        <fullName evidence="11">Flagellar protein</fullName>
    </recommendedName>
</protein>
<comment type="caution">
    <text evidence="9">The sequence shown here is derived from an EMBL/GenBank/DDBJ whole genome shotgun (WGS) entry which is preliminary data.</text>
</comment>
<dbReference type="GO" id="GO:0044781">
    <property type="term" value="P:bacterial-type flagellum organization"/>
    <property type="evidence" value="ECO:0007669"/>
    <property type="project" value="InterPro"/>
</dbReference>
<dbReference type="EMBL" id="NOII01000001">
    <property type="protein sequence ID" value="OYD58846.1"/>
    <property type="molecule type" value="Genomic_DNA"/>
</dbReference>
<keyword evidence="2" id="KW-1003">Cell membrane</keyword>
<feature type="coiled-coil region" evidence="6">
    <location>
        <begin position="177"/>
        <end position="204"/>
    </location>
</feature>
<evidence type="ECO:0008006" key="11">
    <source>
        <dbReference type="Google" id="ProtNLM"/>
    </source>
</evidence>
<comment type="subcellular location">
    <subcellularLocation>
        <location evidence="1">Cell membrane</location>
    </subcellularLocation>
</comment>
<dbReference type="InterPro" id="IPR022781">
    <property type="entry name" value="Flagellar_biosynth_FliO"/>
</dbReference>
<evidence type="ECO:0000256" key="1">
    <source>
        <dbReference type="ARBA" id="ARBA00004236"/>
    </source>
</evidence>
<evidence type="ECO:0000256" key="2">
    <source>
        <dbReference type="ARBA" id="ARBA00022475"/>
    </source>
</evidence>
<evidence type="ECO:0000313" key="9">
    <source>
        <dbReference type="EMBL" id="OYD58846.1"/>
    </source>
</evidence>
<evidence type="ECO:0000313" key="10">
    <source>
        <dbReference type="Proteomes" id="UP000215059"/>
    </source>
</evidence>
<dbReference type="GO" id="GO:0016020">
    <property type="term" value="C:membrane"/>
    <property type="evidence" value="ECO:0007669"/>
    <property type="project" value="InterPro"/>
</dbReference>
<feature type="signal peptide" evidence="8">
    <location>
        <begin position="1"/>
        <end position="24"/>
    </location>
</feature>
<dbReference type="Proteomes" id="UP000215059">
    <property type="component" value="Unassembled WGS sequence"/>
</dbReference>
<dbReference type="OrthoDB" id="2376965at2"/>
<evidence type="ECO:0000256" key="8">
    <source>
        <dbReference type="SAM" id="SignalP"/>
    </source>
</evidence>
<evidence type="ECO:0000256" key="7">
    <source>
        <dbReference type="SAM" id="Phobius"/>
    </source>
</evidence>
<dbReference type="Pfam" id="PF04347">
    <property type="entry name" value="FliO"/>
    <property type="match status" value="1"/>
</dbReference>
<name>A0A235FBZ7_9BACL</name>
<evidence type="ECO:0000256" key="4">
    <source>
        <dbReference type="ARBA" id="ARBA00022989"/>
    </source>
</evidence>
<keyword evidence="10" id="KW-1185">Reference proteome</keyword>
<dbReference type="AlphaFoldDB" id="A0A235FBZ7"/>
<proteinExistence type="predicted"/>
<sequence>MFKLVQIAAVFTILLLLLPQQQTAKAEGSYASGGKSVSDWIDKDKEGKNGSENVIDKPDSGGTLWMVVKLLFMLGVVIALLMFVLRFIQKKSSGFQAGRTLQLMGGVGLGPSRSVQAVKAGNSILLVGVGENVTLLKEITDEEIISQFENQQSTGKASGPSFLLKKDNTEGGIPAFKELLKEQLNDLSEGRRKIKERLKEGNNND</sequence>
<evidence type="ECO:0000256" key="3">
    <source>
        <dbReference type="ARBA" id="ARBA00022692"/>
    </source>
</evidence>
<keyword evidence="5 7" id="KW-0472">Membrane</keyword>
<gene>
    <name evidence="9" type="ORF">CGZ90_02790</name>
</gene>
<feature type="transmembrane region" description="Helical" evidence="7">
    <location>
        <begin position="64"/>
        <end position="85"/>
    </location>
</feature>
<keyword evidence="4 7" id="KW-1133">Transmembrane helix</keyword>
<organism evidence="9 10">
    <name type="scientific">Fictibacillus aquaticus</name>
    <dbReference type="NCBI Taxonomy" id="2021314"/>
    <lineage>
        <taxon>Bacteria</taxon>
        <taxon>Bacillati</taxon>
        <taxon>Bacillota</taxon>
        <taxon>Bacilli</taxon>
        <taxon>Bacillales</taxon>
        <taxon>Fictibacillaceae</taxon>
        <taxon>Fictibacillus</taxon>
    </lineage>
</organism>
<accession>A0A235FBZ7</accession>
<evidence type="ECO:0000256" key="6">
    <source>
        <dbReference type="SAM" id="Coils"/>
    </source>
</evidence>
<keyword evidence="8" id="KW-0732">Signal</keyword>